<evidence type="ECO:0000256" key="1">
    <source>
        <dbReference type="SAM" id="MobiDB-lite"/>
    </source>
</evidence>
<feature type="compositionally biased region" description="Low complexity" evidence="1">
    <location>
        <begin position="8"/>
        <end position="23"/>
    </location>
</feature>
<organism evidence="3 4">
    <name type="scientific">Demequina capsici</name>
    <dbReference type="NCBI Taxonomy" id="3075620"/>
    <lineage>
        <taxon>Bacteria</taxon>
        <taxon>Bacillati</taxon>
        <taxon>Actinomycetota</taxon>
        <taxon>Actinomycetes</taxon>
        <taxon>Micrococcales</taxon>
        <taxon>Demequinaceae</taxon>
        <taxon>Demequina</taxon>
    </lineage>
</organism>
<feature type="transmembrane region" description="Helical" evidence="2">
    <location>
        <begin position="150"/>
        <end position="177"/>
    </location>
</feature>
<feature type="transmembrane region" description="Helical" evidence="2">
    <location>
        <begin position="48"/>
        <end position="66"/>
    </location>
</feature>
<keyword evidence="2" id="KW-0472">Membrane</keyword>
<feature type="transmembrane region" description="Helical" evidence="2">
    <location>
        <begin position="362"/>
        <end position="385"/>
    </location>
</feature>
<feature type="transmembrane region" description="Helical" evidence="2">
    <location>
        <begin position="457"/>
        <end position="478"/>
    </location>
</feature>
<dbReference type="RefSeq" id="WP_313498558.1">
    <property type="nucleotide sequence ID" value="NZ_CP134879.1"/>
</dbReference>
<gene>
    <name evidence="3" type="ORF">RN606_00135</name>
</gene>
<feature type="transmembrane region" description="Helical" evidence="2">
    <location>
        <begin position="265"/>
        <end position="285"/>
    </location>
</feature>
<proteinExistence type="predicted"/>
<feature type="transmembrane region" description="Helical" evidence="2">
    <location>
        <begin position="485"/>
        <end position="508"/>
    </location>
</feature>
<dbReference type="EMBL" id="CP134879">
    <property type="protein sequence ID" value="WNM24593.1"/>
    <property type="molecule type" value="Genomic_DNA"/>
</dbReference>
<evidence type="ECO:0000313" key="4">
    <source>
        <dbReference type="Proteomes" id="UP001304125"/>
    </source>
</evidence>
<keyword evidence="4" id="KW-1185">Reference proteome</keyword>
<feature type="transmembrane region" description="Helical" evidence="2">
    <location>
        <begin position="109"/>
        <end position="129"/>
    </location>
</feature>
<feature type="transmembrane region" description="Helical" evidence="2">
    <location>
        <begin position="528"/>
        <end position="550"/>
    </location>
</feature>
<evidence type="ECO:0000313" key="3">
    <source>
        <dbReference type="EMBL" id="WNM24593.1"/>
    </source>
</evidence>
<reference evidence="3 4" key="1">
    <citation type="submission" date="2023-09" db="EMBL/GenBank/DDBJ databases">
        <title>Demequina sp. a novel bacteria isolated from Capsicum annuum.</title>
        <authorList>
            <person name="Humaira Z."/>
            <person name="Lee J."/>
            <person name="Cho D."/>
        </authorList>
    </citation>
    <scope>NUCLEOTIDE SEQUENCE [LARGE SCALE GENOMIC DNA]</scope>
    <source>
        <strain evidence="3 4">OYTSA14</strain>
    </source>
</reference>
<dbReference type="Proteomes" id="UP001304125">
    <property type="component" value="Chromosome"/>
</dbReference>
<sequence>MSTRIDPTTRSGPPRATAAATAHRPPADGLAGLRTSVAFMVRRNRVRLLVWFVVIVGLFAYVGDYYRSIFTTQQALDDFAKISDNPGIRALTGLAAAPNTLGGAVWTKIWMTCALSLALGIVFLVTRNGRADEELGRAELLRSRMLGNHASAVATWTVLAVLSVAIGLFVAVSSILLGLDPDGAGTTGSWVVGASLTGVGLVSVGVGALAGQLASTSRGANSLGAIVVIGFYVLRMIGDLGGGALTWASPFGWGQAMAPWGANRWWPLGLMLLLAAALLGSAWLIEERRDHGAGLLPDRAGRGGAPRRYASPVGLALRLQRGPLIGWSAAVVLSALLFGSVVDQMNSLLSDSGADISALLQGTGIDALLGMLCGLIALLAAVFAVQSTTQLRADEASGIIEPQLAGAVSRTRWALQRLAIPLVGAALLLLVGGWLMGAGYGSTIGDSSQGARLAGATVAYLPAVLVIVGIAVMLFGYLPRLAVALSWALVGALWMVMIIGDALHLPAWALNLMPFSATPALPAEPMTWTPLVVMTMVGVGLVWAGLARFVRRDIQVG</sequence>
<feature type="transmembrane region" description="Helical" evidence="2">
    <location>
        <begin position="418"/>
        <end position="437"/>
    </location>
</feature>
<protein>
    <submittedName>
        <fullName evidence="3">ABC transporter permease</fullName>
    </submittedName>
</protein>
<feature type="region of interest" description="Disordered" evidence="1">
    <location>
        <begin position="1"/>
        <end position="23"/>
    </location>
</feature>
<name>A0AA96F7I7_9MICO</name>
<feature type="transmembrane region" description="Helical" evidence="2">
    <location>
        <begin position="324"/>
        <end position="342"/>
    </location>
</feature>
<feature type="transmembrane region" description="Helical" evidence="2">
    <location>
        <begin position="189"/>
        <end position="211"/>
    </location>
</feature>
<feature type="transmembrane region" description="Helical" evidence="2">
    <location>
        <begin position="223"/>
        <end position="245"/>
    </location>
</feature>
<accession>A0AA96F7I7</accession>
<dbReference type="AlphaFoldDB" id="A0AA96F7I7"/>
<evidence type="ECO:0000256" key="2">
    <source>
        <dbReference type="SAM" id="Phobius"/>
    </source>
</evidence>
<keyword evidence="2" id="KW-0812">Transmembrane</keyword>
<keyword evidence="2" id="KW-1133">Transmembrane helix</keyword>